<dbReference type="GO" id="GO:0003735">
    <property type="term" value="F:structural constituent of ribosome"/>
    <property type="evidence" value="ECO:0007669"/>
    <property type="project" value="InterPro"/>
</dbReference>
<dbReference type="GO" id="GO:0019843">
    <property type="term" value="F:rRNA binding"/>
    <property type="evidence" value="ECO:0007669"/>
    <property type="project" value="UniProtKB-UniRule"/>
</dbReference>
<keyword evidence="4" id="KW-0699">rRNA-binding</keyword>
<dbReference type="EMBL" id="CP025544">
    <property type="protein sequence ID" value="AXK60450.1"/>
    <property type="molecule type" value="Genomic_DNA"/>
</dbReference>
<keyword evidence="3 4" id="KW-0687">Ribonucleoprotein</keyword>
<keyword evidence="4" id="KW-0694">RNA-binding</keyword>
<dbReference type="RefSeq" id="WP_115585465.1">
    <property type="nucleotide sequence ID" value="NZ_CP025544.1"/>
</dbReference>
<dbReference type="InterPro" id="IPR005749">
    <property type="entry name" value="Ribosomal_uL15_bac-type"/>
</dbReference>
<dbReference type="GO" id="GO:0006412">
    <property type="term" value="P:translation"/>
    <property type="evidence" value="ECO:0007669"/>
    <property type="project" value="UniProtKB-UniRule"/>
</dbReference>
<dbReference type="PANTHER" id="PTHR12934">
    <property type="entry name" value="50S RIBOSOMAL PROTEIN L15"/>
    <property type="match status" value="1"/>
</dbReference>
<dbReference type="GO" id="GO:0022625">
    <property type="term" value="C:cytosolic large ribosomal subunit"/>
    <property type="evidence" value="ECO:0007669"/>
    <property type="project" value="TreeGrafter"/>
</dbReference>
<name>A0A345ZAY3_9BACT</name>
<evidence type="ECO:0000313" key="8">
    <source>
        <dbReference type="EMBL" id="AXK60450.1"/>
    </source>
</evidence>
<dbReference type="InterPro" id="IPR021131">
    <property type="entry name" value="Ribosomal_uL15/eL18"/>
</dbReference>
<keyword evidence="9" id="KW-1185">Reference proteome</keyword>
<gene>
    <name evidence="4" type="primary">rplO</name>
    <name evidence="8" type="ORF">C0J27_01655</name>
</gene>
<organism evidence="8 9">
    <name type="scientific">Candidatus Chromulinivorax destructor</name>
    <dbReference type="NCBI Taxonomy" id="2066483"/>
    <lineage>
        <taxon>Bacteria</taxon>
        <taxon>Candidatus Babelota</taxon>
        <taxon>Candidatus Babeliae</taxon>
        <taxon>Candidatus Babeliales</taxon>
        <taxon>Candidatus Chromulinivoraceae</taxon>
        <taxon>Candidatus Chromulinivorax</taxon>
    </lineage>
</organism>
<comment type="function">
    <text evidence="4">Binds to the 23S rRNA.</text>
</comment>
<sequence>MLQLNSLVGLTKKRKRVGRGGSRGGTSGKGGKGQNARSGGGVRASFEGGQMPLSRRLPKRGFSNALFATKIDIVTIRQIEAAFNDGDVVTKAMLIEKRLLKKGWLLKVLATGDLSKKVTIEADAFSNGAIEAITRVGGEAKIIQGR</sequence>
<dbReference type="NCBIfam" id="TIGR01071">
    <property type="entry name" value="rplO_bact"/>
    <property type="match status" value="1"/>
</dbReference>
<evidence type="ECO:0000259" key="7">
    <source>
        <dbReference type="Pfam" id="PF00828"/>
    </source>
</evidence>
<dbReference type="Proteomes" id="UP000254834">
    <property type="component" value="Chromosome"/>
</dbReference>
<dbReference type="AlphaFoldDB" id="A0A345ZAY3"/>
<dbReference type="KEGG" id="cdes:C0J27_01655"/>
<dbReference type="InterPro" id="IPR030878">
    <property type="entry name" value="Ribosomal_uL15"/>
</dbReference>
<evidence type="ECO:0000256" key="3">
    <source>
        <dbReference type="ARBA" id="ARBA00023274"/>
    </source>
</evidence>
<comment type="similarity">
    <text evidence="1 4 5">Belongs to the universal ribosomal protein uL15 family.</text>
</comment>
<evidence type="ECO:0000256" key="4">
    <source>
        <dbReference type="HAMAP-Rule" id="MF_01341"/>
    </source>
</evidence>
<dbReference type="SUPFAM" id="SSF52080">
    <property type="entry name" value="Ribosomal proteins L15p and L18e"/>
    <property type="match status" value="1"/>
</dbReference>
<comment type="subunit">
    <text evidence="4">Part of the 50S ribosomal subunit.</text>
</comment>
<dbReference type="Pfam" id="PF00828">
    <property type="entry name" value="Ribosomal_L27A"/>
    <property type="match status" value="1"/>
</dbReference>
<dbReference type="InterPro" id="IPR036227">
    <property type="entry name" value="Ribosomal_uL15/eL18_sf"/>
</dbReference>
<protein>
    <recommendedName>
        <fullName evidence="4">Large ribosomal subunit protein uL15</fullName>
    </recommendedName>
</protein>
<dbReference type="Gene3D" id="3.100.10.10">
    <property type="match status" value="1"/>
</dbReference>
<evidence type="ECO:0000256" key="6">
    <source>
        <dbReference type="SAM" id="MobiDB-lite"/>
    </source>
</evidence>
<evidence type="ECO:0000256" key="1">
    <source>
        <dbReference type="ARBA" id="ARBA00007320"/>
    </source>
</evidence>
<feature type="compositionally biased region" description="Gly residues" evidence="6">
    <location>
        <begin position="19"/>
        <end position="42"/>
    </location>
</feature>
<feature type="domain" description="Large ribosomal subunit protein uL15/eL18" evidence="7">
    <location>
        <begin position="74"/>
        <end position="140"/>
    </location>
</feature>
<feature type="region of interest" description="Disordered" evidence="6">
    <location>
        <begin position="13"/>
        <end position="53"/>
    </location>
</feature>
<accession>A0A345ZAY3</accession>
<reference evidence="8 9" key="1">
    <citation type="submission" date="2017-12" db="EMBL/GenBank/DDBJ databases">
        <title>Chromulinavorax destructans is a abundant pathogen of dominant heterotrophic picoflagllates.</title>
        <authorList>
            <person name="Deeg C.M."/>
            <person name="Zimmer M."/>
            <person name="Suttle C.A."/>
        </authorList>
    </citation>
    <scope>NUCLEOTIDE SEQUENCE [LARGE SCALE GENOMIC DNA]</scope>
    <source>
        <strain evidence="8 9">SeV1</strain>
    </source>
</reference>
<dbReference type="OrthoDB" id="9810293at2"/>
<evidence type="ECO:0000256" key="2">
    <source>
        <dbReference type="ARBA" id="ARBA00022980"/>
    </source>
</evidence>
<dbReference type="InterPro" id="IPR001196">
    <property type="entry name" value="Ribosomal_uL15_CS"/>
</dbReference>
<evidence type="ECO:0000256" key="5">
    <source>
        <dbReference type="RuleBase" id="RU003888"/>
    </source>
</evidence>
<proteinExistence type="inferred from homology"/>
<evidence type="ECO:0000313" key="9">
    <source>
        <dbReference type="Proteomes" id="UP000254834"/>
    </source>
</evidence>
<dbReference type="PROSITE" id="PS00475">
    <property type="entry name" value="RIBOSOMAL_L15"/>
    <property type="match status" value="1"/>
</dbReference>
<dbReference type="HAMAP" id="MF_01341">
    <property type="entry name" value="Ribosomal_uL15"/>
    <property type="match status" value="1"/>
</dbReference>
<dbReference type="PANTHER" id="PTHR12934:SF11">
    <property type="entry name" value="LARGE RIBOSOMAL SUBUNIT PROTEIN UL15M"/>
    <property type="match status" value="1"/>
</dbReference>
<keyword evidence="2 4" id="KW-0689">Ribosomal protein</keyword>